<organism evidence="1">
    <name type="scientific">bioreactor metagenome</name>
    <dbReference type="NCBI Taxonomy" id="1076179"/>
    <lineage>
        <taxon>unclassified sequences</taxon>
        <taxon>metagenomes</taxon>
        <taxon>ecological metagenomes</taxon>
    </lineage>
</organism>
<gene>
    <name evidence="1" type="ORF">SDC9_141017</name>
</gene>
<name>A0A645DX42_9ZZZZ</name>
<comment type="caution">
    <text evidence="1">The sequence shown here is derived from an EMBL/GenBank/DDBJ whole genome shotgun (WGS) entry which is preliminary data.</text>
</comment>
<evidence type="ECO:0000313" key="1">
    <source>
        <dbReference type="EMBL" id="MPM93875.1"/>
    </source>
</evidence>
<proteinExistence type="predicted"/>
<dbReference type="AlphaFoldDB" id="A0A645DX42"/>
<protein>
    <submittedName>
        <fullName evidence="1">Uncharacterized protein</fullName>
    </submittedName>
</protein>
<reference evidence="1" key="1">
    <citation type="submission" date="2019-08" db="EMBL/GenBank/DDBJ databases">
        <authorList>
            <person name="Kucharzyk K."/>
            <person name="Murdoch R.W."/>
            <person name="Higgins S."/>
            <person name="Loffler F."/>
        </authorList>
    </citation>
    <scope>NUCLEOTIDE SEQUENCE</scope>
</reference>
<accession>A0A645DX42</accession>
<sequence length="74" mass="8103">MDSPYGLIKQGVQRLFHGGGALADPVEQRKLSGLQTAAVKRLDRLQLLLRQDGMGQQKAFRATVVGLEQMALRA</sequence>
<dbReference type="EMBL" id="VSSQ01040586">
    <property type="protein sequence ID" value="MPM93875.1"/>
    <property type="molecule type" value="Genomic_DNA"/>
</dbReference>